<dbReference type="OrthoDB" id="9795390at2"/>
<sequence>MSEQDPNVRALAVPSSRVSRFTRLSAMTAGVAGNMAVNGIAQLAQGQRPAMRDLLITPQNITRITEKLAQMRGAAMKIGQLMSMDTGEFLPPEMAQIMARLRDNAHTMPPAQLRRVLDTQWPKNWLSQFAKFDVRPIAAASIGQVHRARLKDGRDLAIKVQYPGVADSIDSDVANVGALLRMSGLIPKGFALAPYLEEARKQLHQETDYTREGQYLARFGALLADAPAFDVPAFIPEWSTPQVLAMSYVESVPIEAAFTQPEAERHRIADALIGLTLRELFDEGLMQSDPNFANYRYDPQTGRIILLDFGATCELNPTVVAQYRALLAAGLVDDRAALARIAQEIGFVAPDTADRHRKAIMDMMQMAFDALRANGPFDFTDKTLPRAMQTAGIALAEDGFIPPPLPIDVLLLQRKFGGMFLLASQLGAQLDMSGYFARYVASSAR</sequence>
<evidence type="ECO:0000313" key="7">
    <source>
        <dbReference type="Proteomes" id="UP000186997"/>
    </source>
</evidence>
<dbReference type="InterPro" id="IPR011009">
    <property type="entry name" value="Kinase-like_dom_sf"/>
</dbReference>
<comment type="similarity">
    <text evidence="1">Belongs to the protein kinase superfamily. ADCK protein kinase family.</text>
</comment>
<dbReference type="Pfam" id="PF03109">
    <property type="entry name" value="ABC1"/>
    <property type="match status" value="1"/>
</dbReference>
<dbReference type="PANTHER" id="PTHR43851:SF3">
    <property type="entry name" value="COENZYME Q8"/>
    <property type="match status" value="1"/>
</dbReference>
<evidence type="ECO:0000256" key="4">
    <source>
        <dbReference type="ARBA" id="ARBA00022840"/>
    </source>
</evidence>
<dbReference type="STRING" id="287098.SAMN05421665_2856"/>
<dbReference type="InterPro" id="IPR034646">
    <property type="entry name" value="ADCK3_dom"/>
</dbReference>
<keyword evidence="3" id="KW-0547">Nucleotide-binding</keyword>
<feature type="domain" description="ABC1 atypical kinase-like" evidence="5">
    <location>
        <begin position="100"/>
        <end position="340"/>
    </location>
</feature>
<name>A0A1R3XCJ1_9RHOB</name>
<dbReference type="GO" id="GO:0005524">
    <property type="term" value="F:ATP binding"/>
    <property type="evidence" value="ECO:0007669"/>
    <property type="project" value="UniProtKB-KW"/>
</dbReference>
<dbReference type="GO" id="GO:0016301">
    <property type="term" value="F:kinase activity"/>
    <property type="evidence" value="ECO:0007669"/>
    <property type="project" value="UniProtKB-KW"/>
</dbReference>
<dbReference type="AlphaFoldDB" id="A0A1R3XCJ1"/>
<reference evidence="7" key="1">
    <citation type="submission" date="2017-01" db="EMBL/GenBank/DDBJ databases">
        <authorList>
            <person name="Varghese N."/>
            <person name="Submissions S."/>
        </authorList>
    </citation>
    <scope>NUCLEOTIDE SEQUENCE [LARGE SCALE GENOMIC DNA]</scope>
    <source>
        <strain evidence="7">DSM 29591</strain>
    </source>
</reference>
<gene>
    <name evidence="6" type="ORF">SAMN05421665_2856</name>
</gene>
<evidence type="ECO:0000259" key="5">
    <source>
        <dbReference type="Pfam" id="PF03109"/>
    </source>
</evidence>
<organism evidence="6 7">
    <name type="scientific">Yoonia rosea</name>
    <dbReference type="NCBI Taxonomy" id="287098"/>
    <lineage>
        <taxon>Bacteria</taxon>
        <taxon>Pseudomonadati</taxon>
        <taxon>Pseudomonadota</taxon>
        <taxon>Alphaproteobacteria</taxon>
        <taxon>Rhodobacterales</taxon>
        <taxon>Paracoccaceae</taxon>
        <taxon>Yoonia</taxon>
    </lineage>
</organism>
<dbReference type="SUPFAM" id="SSF56112">
    <property type="entry name" value="Protein kinase-like (PK-like)"/>
    <property type="match status" value="1"/>
</dbReference>
<accession>A0A1R3XCJ1</accession>
<dbReference type="GO" id="GO:0006744">
    <property type="term" value="P:ubiquinone biosynthetic process"/>
    <property type="evidence" value="ECO:0007669"/>
    <property type="project" value="TreeGrafter"/>
</dbReference>
<dbReference type="InterPro" id="IPR051409">
    <property type="entry name" value="Atypical_kinase_ADCK"/>
</dbReference>
<keyword evidence="4" id="KW-0067">ATP-binding</keyword>
<keyword evidence="6" id="KW-0830">Ubiquinone</keyword>
<keyword evidence="2" id="KW-0808">Transferase</keyword>
<proteinExistence type="inferred from homology"/>
<evidence type="ECO:0000256" key="2">
    <source>
        <dbReference type="ARBA" id="ARBA00022679"/>
    </source>
</evidence>
<dbReference type="CDD" id="cd13970">
    <property type="entry name" value="ABC1_ADCK3"/>
    <property type="match status" value="1"/>
</dbReference>
<dbReference type="PANTHER" id="PTHR43851">
    <property type="match status" value="1"/>
</dbReference>
<evidence type="ECO:0000313" key="6">
    <source>
        <dbReference type="EMBL" id="SIT89033.1"/>
    </source>
</evidence>
<dbReference type="RefSeq" id="WP_076660567.1">
    <property type="nucleotide sequence ID" value="NZ_FTPR01000002.1"/>
</dbReference>
<keyword evidence="7" id="KW-1185">Reference proteome</keyword>
<dbReference type="Proteomes" id="UP000186997">
    <property type="component" value="Unassembled WGS sequence"/>
</dbReference>
<evidence type="ECO:0000256" key="1">
    <source>
        <dbReference type="ARBA" id="ARBA00009670"/>
    </source>
</evidence>
<dbReference type="InterPro" id="IPR004147">
    <property type="entry name" value="ABC1_dom"/>
</dbReference>
<keyword evidence="6" id="KW-0418">Kinase</keyword>
<protein>
    <submittedName>
        <fullName evidence="6">Predicted unusual protein kinase regulating ubiquinone biosynthesis, AarF/ABC1/UbiB family</fullName>
    </submittedName>
</protein>
<dbReference type="EMBL" id="FTPR01000002">
    <property type="protein sequence ID" value="SIT89033.1"/>
    <property type="molecule type" value="Genomic_DNA"/>
</dbReference>
<evidence type="ECO:0000256" key="3">
    <source>
        <dbReference type="ARBA" id="ARBA00022741"/>
    </source>
</evidence>